<gene>
    <name evidence="1" type="ORF">H2199_007989</name>
</gene>
<reference evidence="1" key="1">
    <citation type="submission" date="2022-10" db="EMBL/GenBank/DDBJ databases">
        <title>Culturing micro-colonial fungi from biological soil crusts in the Mojave desert and describing Neophaeococcomyces mojavensis, and introducing the new genera and species Taxawa tesnikishii.</title>
        <authorList>
            <person name="Kurbessoian T."/>
            <person name="Stajich J.E."/>
        </authorList>
    </citation>
    <scope>NUCLEOTIDE SEQUENCE</scope>
    <source>
        <strain evidence="1">JES_115</strain>
    </source>
</reference>
<organism evidence="1 2">
    <name type="scientific">Coniosporium tulheliwenetii</name>
    <dbReference type="NCBI Taxonomy" id="3383036"/>
    <lineage>
        <taxon>Eukaryota</taxon>
        <taxon>Fungi</taxon>
        <taxon>Dikarya</taxon>
        <taxon>Ascomycota</taxon>
        <taxon>Pezizomycotina</taxon>
        <taxon>Dothideomycetes</taxon>
        <taxon>Dothideomycetes incertae sedis</taxon>
        <taxon>Coniosporium</taxon>
    </lineage>
</organism>
<comment type="caution">
    <text evidence="1">The sequence shown here is derived from an EMBL/GenBank/DDBJ whole genome shotgun (WGS) entry which is preliminary data.</text>
</comment>
<keyword evidence="2" id="KW-1185">Reference proteome</keyword>
<dbReference type="Proteomes" id="UP001172680">
    <property type="component" value="Unassembled WGS sequence"/>
</dbReference>
<protein>
    <submittedName>
        <fullName evidence="1">Uncharacterized protein</fullName>
    </submittedName>
</protein>
<name>A0ACC2YMI8_9PEZI</name>
<evidence type="ECO:0000313" key="2">
    <source>
        <dbReference type="Proteomes" id="UP001172680"/>
    </source>
</evidence>
<dbReference type="EMBL" id="JAPDRP010000025">
    <property type="protein sequence ID" value="KAJ9636314.1"/>
    <property type="molecule type" value="Genomic_DNA"/>
</dbReference>
<accession>A0ACC2YMI8</accession>
<proteinExistence type="predicted"/>
<sequence>MSSTAADFALNSLQYGDASQLFNDPSLQWPSPCDLAATQLDGSHYEMPHQAYACELDVGMSHPMHSQGFRYELAPAAGYCLQPASVNAQGSCPRSFSDFSFGGHIGSMTDAYPPSAYQLRPQNADQEELYSLLVGEQATHMSNAYENPSGSQMRPDRESAMPRRHWRPLTEEPDSSSGMLLDTPVPDDGTKSEDDIEETPMDKEEPYAQLLNRCLREAPGHTMILRDIYHWFAKYTDKSHNKGTKGWQNSIRHNLSMNAAFQKVDSATGPETKKGTSWRLTEDAIRNGVKSTTRYRSKIPNKRGGRSQHPAPQRQASGAKGGQAARKAAKFRRAVRLREANGAQVTDPYTMPPTSAPPPTIPEAQPPSDTEISYGSNFGYPYFVPGTSSLSPSDPQIQLRARYTPSSATEWSFPATPEHCNLVDLVNSKRPFNGSPFCYNSSESGDEPMTPASFADYSVDHGPGTPFEAVESIETDVLQ</sequence>
<evidence type="ECO:0000313" key="1">
    <source>
        <dbReference type="EMBL" id="KAJ9636314.1"/>
    </source>
</evidence>